<keyword evidence="3" id="KW-1185">Reference proteome</keyword>
<sequence>MNKQLLLAAFIASATIAAPVLAKEITVDFSLPEFSTQDYNKPYVAIWTEAQGKNDTLLLWHLTKRDEDKWLVDIRRWWRKVGRYGDLPADGVTGATKGPGEYSVTLDIGELTAFNLMIEVVREDGGRSLLRQKINSQKNQKYTLEADAEIGNVTINVGK</sequence>
<proteinExistence type="predicted"/>
<dbReference type="Pfam" id="PF10029">
    <property type="entry name" value="DUF2271"/>
    <property type="match status" value="1"/>
</dbReference>
<dbReference type="InterPro" id="IPR014469">
    <property type="entry name" value="DUF2271"/>
</dbReference>
<dbReference type="Proteomes" id="UP001500021">
    <property type="component" value="Unassembled WGS sequence"/>
</dbReference>
<dbReference type="PIRSF" id="PIRSF014995">
    <property type="entry name" value="UCP014995"/>
    <property type="match status" value="1"/>
</dbReference>
<evidence type="ECO:0000256" key="1">
    <source>
        <dbReference type="SAM" id="SignalP"/>
    </source>
</evidence>
<accession>A0ABN1L3V3</accession>
<organism evidence="2 3">
    <name type="scientific">Colwellia asteriadis</name>
    <dbReference type="NCBI Taxonomy" id="517723"/>
    <lineage>
        <taxon>Bacteria</taxon>
        <taxon>Pseudomonadati</taxon>
        <taxon>Pseudomonadota</taxon>
        <taxon>Gammaproteobacteria</taxon>
        <taxon>Alteromonadales</taxon>
        <taxon>Colwelliaceae</taxon>
        <taxon>Colwellia</taxon>
    </lineage>
</organism>
<comment type="caution">
    <text evidence="2">The sequence shown here is derived from an EMBL/GenBank/DDBJ whole genome shotgun (WGS) entry which is preliminary data.</text>
</comment>
<protein>
    <submittedName>
        <fullName evidence="2">DUF2271 domain-containing protein</fullName>
    </submittedName>
</protein>
<feature type="chain" id="PRO_5045944124" evidence="1">
    <location>
        <begin position="23"/>
        <end position="159"/>
    </location>
</feature>
<dbReference type="RefSeq" id="WP_343814982.1">
    <property type="nucleotide sequence ID" value="NZ_BAAAFA010000002.1"/>
</dbReference>
<evidence type="ECO:0000313" key="2">
    <source>
        <dbReference type="EMBL" id="GAA0812576.1"/>
    </source>
</evidence>
<gene>
    <name evidence="2" type="ORF">GCM10009111_06720</name>
</gene>
<reference evidence="2 3" key="1">
    <citation type="journal article" date="2019" name="Int. J. Syst. Evol. Microbiol.">
        <title>The Global Catalogue of Microorganisms (GCM) 10K type strain sequencing project: providing services to taxonomists for standard genome sequencing and annotation.</title>
        <authorList>
            <consortium name="The Broad Institute Genomics Platform"/>
            <consortium name="The Broad Institute Genome Sequencing Center for Infectious Disease"/>
            <person name="Wu L."/>
            <person name="Ma J."/>
        </authorList>
    </citation>
    <scope>NUCLEOTIDE SEQUENCE [LARGE SCALE GENOMIC DNA]</scope>
    <source>
        <strain evidence="2 3">JCM 15608</strain>
    </source>
</reference>
<dbReference type="EMBL" id="BAAAFA010000002">
    <property type="protein sequence ID" value="GAA0812576.1"/>
    <property type="molecule type" value="Genomic_DNA"/>
</dbReference>
<feature type="signal peptide" evidence="1">
    <location>
        <begin position="1"/>
        <end position="22"/>
    </location>
</feature>
<keyword evidence="1" id="KW-0732">Signal</keyword>
<evidence type="ECO:0000313" key="3">
    <source>
        <dbReference type="Proteomes" id="UP001500021"/>
    </source>
</evidence>
<name>A0ABN1L3V3_9GAMM</name>